<feature type="domain" description="Glycosyltransferase 2-like" evidence="2">
    <location>
        <begin position="93"/>
        <end position="215"/>
    </location>
</feature>
<gene>
    <name evidence="3" type="ORF">HD594_003141</name>
</gene>
<dbReference type="GO" id="GO:0016740">
    <property type="term" value="F:transferase activity"/>
    <property type="evidence" value="ECO:0007669"/>
    <property type="project" value="UniProtKB-KW"/>
</dbReference>
<dbReference type="Pfam" id="PF00535">
    <property type="entry name" value="Glycos_transf_2"/>
    <property type="match status" value="1"/>
</dbReference>
<name>A0A7X0FSC2_9MICO</name>
<dbReference type="InterPro" id="IPR029044">
    <property type="entry name" value="Nucleotide-diphossugar_trans"/>
</dbReference>
<dbReference type="Gene3D" id="3.90.550.10">
    <property type="entry name" value="Spore Coat Polysaccharide Biosynthesis Protein SpsA, Chain A"/>
    <property type="match status" value="1"/>
</dbReference>
<dbReference type="Proteomes" id="UP000537775">
    <property type="component" value="Unassembled WGS sequence"/>
</dbReference>
<dbReference type="AlphaFoldDB" id="A0A7X0FSC2"/>
<protein>
    <submittedName>
        <fullName evidence="3">Mycofactocin system glycosyltransferase</fullName>
    </submittedName>
</protein>
<evidence type="ECO:0000259" key="2">
    <source>
        <dbReference type="Pfam" id="PF00535"/>
    </source>
</evidence>
<keyword evidence="4" id="KW-1185">Reference proteome</keyword>
<evidence type="ECO:0000256" key="1">
    <source>
        <dbReference type="SAM" id="MobiDB-lite"/>
    </source>
</evidence>
<evidence type="ECO:0000313" key="3">
    <source>
        <dbReference type="EMBL" id="MBB6392828.1"/>
    </source>
</evidence>
<dbReference type="PANTHER" id="PTHR43646">
    <property type="entry name" value="GLYCOSYLTRANSFERASE"/>
    <property type="match status" value="1"/>
</dbReference>
<dbReference type="PANTHER" id="PTHR43646:SF6">
    <property type="entry name" value="PRE-MYCOFACTOCIN GLYCOSYLTRANSFERASE"/>
    <property type="match status" value="1"/>
</dbReference>
<dbReference type="InterPro" id="IPR023981">
    <property type="entry name" value="MftF"/>
</dbReference>
<dbReference type="InterPro" id="IPR001173">
    <property type="entry name" value="Glyco_trans_2-like"/>
</dbReference>
<sequence length="497" mass="53170">MTDASTPAAALPLGFTVRLARRTRVLEGGRVLVGGSPTRVARLSGRGAGAFRGRDLTVADATTRRLAEHLLETGLGNPVAHTLPEIALDQVTAVIPVKERAQPLSRLLASLPGGLARVIVVDDGSDRAAEIAFVVRRAGAELLRLDVNQGPAAARNAGLARVETPFVAFLDSDVTVEPDAIGLLLRHFADPRLALAAPRVLSTRVENPSWVARYEDARSSLDLGADAALVRPRSPVTWVSSTCLVGRVSDLGAGFDDAMRVGEDVDLVWRLVDAGRRVRFEPSAVVRHEPRETARAWLARKFFYGTGAHPLATRHPKDIAPAVLPPWGAAVLALVALQRRWATAAAIAVTAGALIQVARRLRNVEHPWRLATELTGTSLVAAGGQGMALLVRHWWPAAAAAAVVFPRARRLLAVAAVVDAAVEYVRLRPRLDPLRFAVARRLDDLAYGAGVWTSAWRGRSLGALLPAIIRTSRAERAPRRGDSARGSARRDGDQPAA</sequence>
<evidence type="ECO:0000313" key="4">
    <source>
        <dbReference type="Proteomes" id="UP000537775"/>
    </source>
</evidence>
<keyword evidence="3" id="KW-0808">Transferase</keyword>
<dbReference type="RefSeq" id="WP_221446650.1">
    <property type="nucleotide sequence ID" value="NZ_BAAAJR010000001.1"/>
</dbReference>
<comment type="caution">
    <text evidence="3">The sequence shown here is derived from an EMBL/GenBank/DDBJ whole genome shotgun (WGS) entry which is preliminary data.</text>
</comment>
<reference evidence="3 4" key="1">
    <citation type="submission" date="2020-08" db="EMBL/GenBank/DDBJ databases">
        <title>Sequencing the genomes of 1000 actinobacteria strains.</title>
        <authorList>
            <person name="Klenk H.-P."/>
        </authorList>
    </citation>
    <scope>NUCLEOTIDE SEQUENCE [LARGE SCALE GENOMIC DNA]</scope>
    <source>
        <strain evidence="3 4">DSM 12511</strain>
    </source>
</reference>
<accession>A0A7X0FSC2</accession>
<proteinExistence type="predicted"/>
<dbReference type="EMBL" id="JACHML010000001">
    <property type="protein sequence ID" value="MBB6392828.1"/>
    <property type="molecule type" value="Genomic_DNA"/>
</dbReference>
<feature type="region of interest" description="Disordered" evidence="1">
    <location>
        <begin position="475"/>
        <end position="497"/>
    </location>
</feature>
<dbReference type="NCBIfam" id="TIGR03965">
    <property type="entry name" value="mycofact_glyco"/>
    <property type="match status" value="1"/>
</dbReference>
<organism evidence="3 4">
    <name type="scientific">Microbacterium thalassium</name>
    <dbReference type="NCBI Taxonomy" id="362649"/>
    <lineage>
        <taxon>Bacteria</taxon>
        <taxon>Bacillati</taxon>
        <taxon>Actinomycetota</taxon>
        <taxon>Actinomycetes</taxon>
        <taxon>Micrococcales</taxon>
        <taxon>Microbacteriaceae</taxon>
        <taxon>Microbacterium</taxon>
    </lineage>
</organism>
<dbReference type="SUPFAM" id="SSF53448">
    <property type="entry name" value="Nucleotide-diphospho-sugar transferases"/>
    <property type="match status" value="1"/>
</dbReference>